<organism evidence="1 2">
    <name type="scientific">Leptospira kirschneri str. 200802841</name>
    <dbReference type="NCBI Taxonomy" id="1193047"/>
    <lineage>
        <taxon>Bacteria</taxon>
        <taxon>Pseudomonadati</taxon>
        <taxon>Spirochaetota</taxon>
        <taxon>Spirochaetia</taxon>
        <taxon>Leptospirales</taxon>
        <taxon>Leptospiraceae</taxon>
        <taxon>Leptospira</taxon>
    </lineage>
</organism>
<evidence type="ECO:0000313" key="2">
    <source>
        <dbReference type="Proteomes" id="UP000006339"/>
    </source>
</evidence>
<dbReference type="EMBL" id="AKWH02000001">
    <property type="protein sequence ID" value="EKO53936.1"/>
    <property type="molecule type" value="Genomic_DNA"/>
</dbReference>
<reference evidence="1" key="1">
    <citation type="submission" date="2012-10" db="EMBL/GenBank/DDBJ databases">
        <authorList>
            <person name="Harkins D.M."/>
            <person name="Durkin A.S."/>
            <person name="Brinkac L.M."/>
            <person name="Selengut J.D."/>
            <person name="Sanka R."/>
            <person name="DePew J."/>
            <person name="Purushe J."/>
            <person name="Picardeau M."/>
            <person name="Werts C."/>
            <person name="Goarant C."/>
            <person name="Vinetz J.M."/>
            <person name="Sutton G.G."/>
            <person name="Nelson W.C."/>
            <person name="Fouts D.E."/>
        </authorList>
    </citation>
    <scope>NUCLEOTIDE SEQUENCE [LARGE SCALE GENOMIC DNA]</scope>
    <source>
        <strain evidence="1">200802841</strain>
    </source>
</reference>
<dbReference type="RefSeq" id="WP_004769316.1">
    <property type="nucleotide sequence ID" value="NZ_AKWH02000001.1"/>
</dbReference>
<proteinExistence type="predicted"/>
<dbReference type="Proteomes" id="UP000006339">
    <property type="component" value="Unassembled WGS sequence"/>
</dbReference>
<sequence>MKKQTFKNGVSLRLIPKEGEAREQDPRLEAFWNRFLKMSVDEKRKVVKRLFAQLGKYKKEKRVAIAVLHKHHQNEMRIERTLRMIGQRMRG</sequence>
<gene>
    <name evidence="1" type="ORF">LEP1GSC131_1575</name>
</gene>
<keyword evidence="2" id="KW-1185">Reference proteome</keyword>
<protein>
    <submittedName>
        <fullName evidence="1">Uncharacterized protein</fullName>
    </submittedName>
</protein>
<accession>A0A828YA57</accession>
<comment type="caution">
    <text evidence="1">The sequence shown here is derived from an EMBL/GenBank/DDBJ whole genome shotgun (WGS) entry which is preliminary data.</text>
</comment>
<dbReference type="AlphaFoldDB" id="A0A828YA57"/>
<evidence type="ECO:0000313" key="1">
    <source>
        <dbReference type="EMBL" id="EKO53936.1"/>
    </source>
</evidence>
<name>A0A828YA57_9LEPT</name>